<dbReference type="SFLD" id="SFLDG01162">
    <property type="entry name" value="I"/>
    <property type="match status" value="1"/>
</dbReference>
<dbReference type="AlphaFoldDB" id="A0A8K0SY11"/>
<dbReference type="InterPro" id="IPR033964">
    <property type="entry name" value="ABBA"/>
</dbReference>
<keyword evidence="5" id="KW-1185">Reference proteome</keyword>
<feature type="binding site" evidence="3">
    <location>
        <position position="271"/>
    </location>
    <ligand>
        <name>dimethylallyl diphosphate</name>
        <dbReference type="ChEBI" id="CHEBI:57623"/>
    </ligand>
</feature>
<evidence type="ECO:0000256" key="2">
    <source>
        <dbReference type="ARBA" id="ARBA00022679"/>
    </source>
</evidence>
<reference evidence="4" key="1">
    <citation type="journal article" date="2021" name="Nat. Commun.">
        <title>Genetic determinants of endophytism in the Arabidopsis root mycobiome.</title>
        <authorList>
            <person name="Mesny F."/>
            <person name="Miyauchi S."/>
            <person name="Thiergart T."/>
            <person name="Pickel B."/>
            <person name="Atanasova L."/>
            <person name="Karlsson M."/>
            <person name="Huettel B."/>
            <person name="Barry K.W."/>
            <person name="Haridas S."/>
            <person name="Chen C."/>
            <person name="Bauer D."/>
            <person name="Andreopoulos W."/>
            <person name="Pangilinan J."/>
            <person name="LaButti K."/>
            <person name="Riley R."/>
            <person name="Lipzen A."/>
            <person name="Clum A."/>
            <person name="Drula E."/>
            <person name="Henrissat B."/>
            <person name="Kohler A."/>
            <person name="Grigoriev I.V."/>
            <person name="Martin F.M."/>
            <person name="Hacquard S."/>
        </authorList>
    </citation>
    <scope>NUCLEOTIDE SEQUENCE</scope>
    <source>
        <strain evidence="4">MPI-CAGE-CH-0235</strain>
    </source>
</reference>
<gene>
    <name evidence="4" type="ORF">B0I35DRAFT_499966</name>
</gene>
<feature type="binding site" evidence="3">
    <location>
        <position position="194"/>
    </location>
    <ligand>
        <name>dimethylallyl diphosphate</name>
        <dbReference type="ChEBI" id="CHEBI:57623"/>
    </ligand>
</feature>
<feature type="binding site" evidence="3">
    <location>
        <position position="196"/>
    </location>
    <ligand>
        <name>dimethylallyl diphosphate</name>
        <dbReference type="ChEBI" id="CHEBI:57623"/>
    </ligand>
</feature>
<evidence type="ECO:0000313" key="5">
    <source>
        <dbReference type="Proteomes" id="UP000813444"/>
    </source>
</evidence>
<name>A0A8K0SY11_9HYPO</name>
<protein>
    <submittedName>
        <fullName evidence="4">Aromatic prenyltransferase</fullName>
    </submittedName>
</protein>
<comment type="similarity">
    <text evidence="1">Belongs to the tryptophan dimethylallyltransferase family.</text>
</comment>
<dbReference type="PANTHER" id="PTHR40627">
    <property type="entry name" value="INDOLE PRENYLTRANSFERASE TDIB-RELATED"/>
    <property type="match status" value="1"/>
</dbReference>
<dbReference type="GO" id="GO:0009820">
    <property type="term" value="P:alkaloid metabolic process"/>
    <property type="evidence" value="ECO:0007669"/>
    <property type="project" value="InterPro"/>
</dbReference>
<feature type="binding site" evidence="3">
    <location>
        <position position="269"/>
    </location>
    <ligand>
        <name>dimethylallyl diphosphate</name>
        <dbReference type="ChEBI" id="CHEBI:57623"/>
    </ligand>
</feature>
<dbReference type="CDD" id="cd13929">
    <property type="entry name" value="PT-DMATS_CymD"/>
    <property type="match status" value="1"/>
</dbReference>
<dbReference type="NCBIfam" id="TIGR03429">
    <property type="entry name" value="arom_pren_DMATS"/>
    <property type="match status" value="1"/>
</dbReference>
<evidence type="ECO:0000313" key="4">
    <source>
        <dbReference type="EMBL" id="KAH7323174.1"/>
    </source>
</evidence>
<feature type="binding site" evidence="3">
    <location>
        <position position="267"/>
    </location>
    <ligand>
        <name>dimethylallyl diphosphate</name>
        <dbReference type="ChEBI" id="CHEBI:57623"/>
    </ligand>
</feature>
<dbReference type="Pfam" id="PF11991">
    <property type="entry name" value="Trp_DMAT"/>
    <property type="match status" value="1"/>
</dbReference>
<dbReference type="PIRSF" id="PIRSF000509">
    <property type="entry name" value="Trp_DMAT"/>
    <property type="match status" value="1"/>
</dbReference>
<dbReference type="OrthoDB" id="5392033at2759"/>
<dbReference type="PANTHER" id="PTHR40627:SF4">
    <property type="entry name" value="PRENYLTRANSFERASE ASQH1-RELATED"/>
    <property type="match status" value="1"/>
</dbReference>
<dbReference type="SFLD" id="SFLDS00036">
    <property type="entry name" value="Aromatic_Prenyltransferase"/>
    <property type="match status" value="1"/>
</dbReference>
<sequence length="443" mass="48620">MAASVASAIPASSQFEPITKGPSAQEDQAFWSEALGQSLNTLLSTSQYNEEKKLYYLSWFNRWILPAMGPRPVNGKPHYTSSFTHDGSPLEWSLNWKEKKAGQTIRFTIEPSNPKTGTAADPLNQKAADDFLTKMLGSKDVPGLDLTRFHLFLNESNAPEDHAADIIAKSPPNRPLTRVLIAFDMEPGSDIVAKAYFLPGLKSIHTGIPVKSIVFDAIRKCDGPWGTYNASVDKFDSYLKSFDTSKSEAPQVFMFSNDCVADTASSRIKIYTDAAISKLADAQDVFSLGGAIGGTSMAEGLKAIAEFWCHLFGLDASDPSVRDKDVLPSSRGKGVFVFEMRPAQEGQAVPDIEVKMHMPGSWLGETDAEISQVLSGWFAKYGHGTLADRYEPDLSAAFPKHRLDSGNGGLAHTWISLTWAPKTGLYMTMYYTPKLPEFYFVPT</sequence>
<feature type="binding site" evidence="3">
    <location>
        <position position="106"/>
    </location>
    <ligand>
        <name>dimethylallyl diphosphate</name>
        <dbReference type="ChEBI" id="CHEBI:57623"/>
    </ligand>
</feature>
<dbReference type="EMBL" id="JAGPNK010000004">
    <property type="protein sequence ID" value="KAH7323174.1"/>
    <property type="molecule type" value="Genomic_DNA"/>
</dbReference>
<evidence type="ECO:0000256" key="1">
    <source>
        <dbReference type="ARBA" id="ARBA00010209"/>
    </source>
</evidence>
<dbReference type="Proteomes" id="UP000813444">
    <property type="component" value="Unassembled WGS sequence"/>
</dbReference>
<proteinExistence type="inferred from homology"/>
<evidence type="ECO:0000256" key="3">
    <source>
        <dbReference type="PIRSR" id="PIRSR000509-1"/>
    </source>
</evidence>
<comment type="caution">
    <text evidence="4">The sequence shown here is derived from an EMBL/GenBank/DDBJ whole genome shotgun (WGS) entry which is preliminary data.</text>
</comment>
<dbReference type="InterPro" id="IPR012148">
    <property type="entry name" value="ABBA_DMATS-like"/>
</dbReference>
<dbReference type="InterPro" id="IPR017795">
    <property type="entry name" value="ABBA_NscD-like"/>
</dbReference>
<accession>A0A8K0SY11</accession>
<feature type="binding site" evidence="3">
    <location>
        <position position="91"/>
    </location>
    <ligand>
        <name>L-tryptophan</name>
        <dbReference type="ChEBI" id="CHEBI:57912"/>
    </ligand>
</feature>
<organism evidence="4 5">
    <name type="scientific">Stachybotrys elegans</name>
    <dbReference type="NCBI Taxonomy" id="80388"/>
    <lineage>
        <taxon>Eukaryota</taxon>
        <taxon>Fungi</taxon>
        <taxon>Dikarya</taxon>
        <taxon>Ascomycota</taxon>
        <taxon>Pezizomycotina</taxon>
        <taxon>Sordariomycetes</taxon>
        <taxon>Hypocreomycetidae</taxon>
        <taxon>Hypocreales</taxon>
        <taxon>Stachybotryaceae</taxon>
        <taxon>Stachybotrys</taxon>
    </lineage>
</organism>
<dbReference type="GO" id="GO:0016765">
    <property type="term" value="F:transferase activity, transferring alkyl or aryl (other than methyl) groups"/>
    <property type="evidence" value="ECO:0007669"/>
    <property type="project" value="InterPro"/>
</dbReference>
<keyword evidence="2" id="KW-0808">Transferase</keyword>